<dbReference type="Gene3D" id="1.25.40.10">
    <property type="entry name" value="Tetratricopeptide repeat domain"/>
    <property type="match status" value="3"/>
</dbReference>
<comment type="similarity">
    <text evidence="1">Belongs to the sel-1 family.</text>
</comment>
<dbReference type="AlphaFoldDB" id="A0A830HJ88"/>
<evidence type="ECO:0000256" key="1">
    <source>
        <dbReference type="ARBA" id="ARBA00038101"/>
    </source>
</evidence>
<dbReference type="SMART" id="SM00671">
    <property type="entry name" value="SEL1"/>
    <property type="match status" value="3"/>
</dbReference>
<organism evidence="3 4">
    <name type="scientific">Pycnococcus provasolii</name>
    <dbReference type="NCBI Taxonomy" id="41880"/>
    <lineage>
        <taxon>Eukaryota</taxon>
        <taxon>Viridiplantae</taxon>
        <taxon>Chlorophyta</taxon>
        <taxon>Pseudoscourfieldiophyceae</taxon>
        <taxon>Pseudoscourfieldiales</taxon>
        <taxon>Pycnococcaceae</taxon>
        <taxon>Pycnococcus</taxon>
    </lineage>
</organism>
<proteinExistence type="inferred from homology"/>
<dbReference type="Pfam" id="PF21743">
    <property type="entry name" value="PTM_DIR17_Tudor"/>
    <property type="match status" value="1"/>
</dbReference>
<name>A0A830HJ88_9CHLO</name>
<dbReference type="InterPro" id="IPR006597">
    <property type="entry name" value="Sel1-like"/>
</dbReference>
<dbReference type="OrthoDB" id="272077at2759"/>
<dbReference type="EMBL" id="BNJQ01000015">
    <property type="protein sequence ID" value="GHP07184.1"/>
    <property type="molecule type" value="Genomic_DNA"/>
</dbReference>
<sequence length="1074" mass="120939">MFAVDADGDYALFHGVVKSYDEALEWYMVEYEDGDREELSREDVEYLSTVTEDYVAQNYPYAEELEDKLEEDSDCHFDCPTLPLSVNSTPQTQLQLSKLAVDYLQQAASQGYPEAISALGEMYGNGRGVAADVAKAKALQDQSDELREWENKKILPKCFDAKNLEARALEGDAHAMHILACSHVNADDDSRDMAVYWYKIAAEDKGYLPAMHALGVLKGRRGDKDYKTFAEQMSKRAAYAGYMPALKRMYRQHQDTPNSLNAKVLQLLHTTTTTGSSFWQQGISLLRNWWEASSLPSPTEADFCAAARAGRPPALYGRAHCFQHGLGVAANPALAEQWYKQAAVQGYAPAQHALGNLYASGHPVTASQHRIAMTTEQRNHGNGHLLCDYELQREQKIKHNEFIMRQLIPGIDLIAAEQPKAKKPRVAREVNRNEPKHAGRRVEALWSNEPFGHVNAEVHSGHLVDYDPASDTYSLLYDDGDIDEGIRISQHVQTQHVQISVKKAVVDMRLRKLGQSSKESRISATEVDTIHPQIRSLKKQLQQIKEDRAEQRKITRYRFTMPIEKMQPYTRSCKPEPLIITKDPGIVGLKLCDVNPQGRLKKEYVQHIPSLIPEKLRNAIQTNLRNLPWRQYWHKVMGTYRPHGRLQFLTCFSEANCAYFLGDKPNDPEKHCALGGLSTLGTPSLDHESMSPIKEVVNAVLHSWIGKKYKLNQVRKRITVQVNRYFGEETVGETKKAAQGIPMHGDGAAMDPDFPIIHLYILDDAIVRVVKRSDVGGSACRAQSREGVRHSNTFLAHAGGATILIDDSATFHGRSPCKKVSPCGSISMVLRVMDDVNARRCARGAASRLQQHSMPLYTNDDPTLELPRRIHFSYVCAPQDGNQVTADATKIMQFNEDVGCKLFADESAGDVRMAKRRGRWQPPLIFESRSAPELLGLEPHMYSTIVKGKGSVVSSIYLRDASLEMENTSPCTAQKLRTRNSPLPRILIRSQYGDGGRRNSNTTWMEHALQSREKVRLFADVSCEDNQVRYAYIADGRVVHRKSESYEWLLEFCDYDGLREILVRVRLKGCGVLT</sequence>
<evidence type="ECO:0000259" key="2">
    <source>
        <dbReference type="Pfam" id="PF21743"/>
    </source>
</evidence>
<keyword evidence="4" id="KW-1185">Reference proteome</keyword>
<dbReference type="InterPro" id="IPR050767">
    <property type="entry name" value="Sel1_AlgK"/>
</dbReference>
<comment type="caution">
    <text evidence="3">The sequence shown here is derived from an EMBL/GenBank/DDBJ whole genome shotgun (WGS) entry which is preliminary data.</text>
</comment>
<evidence type="ECO:0000313" key="4">
    <source>
        <dbReference type="Proteomes" id="UP000660262"/>
    </source>
</evidence>
<gene>
    <name evidence="3" type="ORF">PPROV_000592600</name>
</gene>
<dbReference type="PANTHER" id="PTHR11102:SF160">
    <property type="entry name" value="ERAD-ASSOCIATED E3 UBIQUITIN-PROTEIN LIGASE COMPONENT HRD3"/>
    <property type="match status" value="1"/>
</dbReference>
<feature type="domain" description="PTM/DIR17-like Tudor" evidence="2">
    <location>
        <begin position="12"/>
        <end position="45"/>
    </location>
</feature>
<evidence type="ECO:0000313" key="3">
    <source>
        <dbReference type="EMBL" id="GHP07184.1"/>
    </source>
</evidence>
<dbReference type="InterPro" id="IPR047365">
    <property type="entry name" value="Tudor_AtPTM-like"/>
</dbReference>
<dbReference type="SUPFAM" id="SSF81901">
    <property type="entry name" value="HCP-like"/>
    <property type="match status" value="2"/>
</dbReference>
<dbReference type="PANTHER" id="PTHR11102">
    <property type="entry name" value="SEL-1-LIKE PROTEIN"/>
    <property type="match status" value="1"/>
</dbReference>
<reference evidence="3" key="1">
    <citation type="submission" date="2020-10" db="EMBL/GenBank/DDBJ databases">
        <title>Unveiling of a novel bifunctional photoreceptor, Dualchrome1, isolated from a cosmopolitan green alga.</title>
        <authorList>
            <person name="Suzuki S."/>
            <person name="Kawachi M."/>
        </authorList>
    </citation>
    <scope>NUCLEOTIDE SEQUENCE</scope>
    <source>
        <strain evidence="3">NIES 2893</strain>
    </source>
</reference>
<protein>
    <recommendedName>
        <fullName evidence="2">PTM/DIR17-like Tudor domain-containing protein</fullName>
    </recommendedName>
</protein>
<dbReference type="Pfam" id="PF08238">
    <property type="entry name" value="Sel1"/>
    <property type="match status" value="6"/>
</dbReference>
<dbReference type="InterPro" id="IPR011990">
    <property type="entry name" value="TPR-like_helical_dom_sf"/>
</dbReference>
<accession>A0A830HJ88</accession>
<dbReference type="Proteomes" id="UP000660262">
    <property type="component" value="Unassembled WGS sequence"/>
</dbReference>